<dbReference type="Proteomes" id="UP000789396">
    <property type="component" value="Unassembled WGS sequence"/>
</dbReference>
<gene>
    <name evidence="2" type="ORF">RFULGI_LOCUS13669</name>
</gene>
<proteinExistence type="predicted"/>
<dbReference type="OrthoDB" id="2442646at2759"/>
<evidence type="ECO:0000313" key="2">
    <source>
        <dbReference type="EMBL" id="CAG8752006.1"/>
    </source>
</evidence>
<evidence type="ECO:0000256" key="1">
    <source>
        <dbReference type="SAM" id="MobiDB-lite"/>
    </source>
</evidence>
<feature type="compositionally biased region" description="Basic residues" evidence="1">
    <location>
        <begin position="44"/>
        <end position="53"/>
    </location>
</feature>
<comment type="caution">
    <text evidence="2">The sequence shown here is derived from an EMBL/GenBank/DDBJ whole genome shotgun (WGS) entry which is preliminary data.</text>
</comment>
<accession>A0A9N9IYR6</accession>
<feature type="region of interest" description="Disordered" evidence="1">
    <location>
        <begin position="27"/>
        <end position="53"/>
    </location>
</feature>
<sequence>SDASQDNTNSSMIYLKEDDKNNINEAYRKKKKINDSQAESSKTSKAKKKRNPLQGSRFHKLMISKDVSKYSIVEDLQQIKANISIAQLAAENPKYLRELIFIEFRHITRIPKVEAISKEKTKEESFDKSESEYEFLSESDESTKYEDKQLEERIYTLNLWQEIEKENLKQMCLYYSFNLSPKLNVRELDEKQQKEFYNLVNEYIDIFAQNDSDLGRNNKIQYEIK</sequence>
<feature type="region of interest" description="Disordered" evidence="1">
    <location>
        <begin position="1"/>
        <end position="20"/>
    </location>
</feature>
<keyword evidence="3" id="KW-1185">Reference proteome</keyword>
<feature type="non-terminal residue" evidence="2">
    <location>
        <position position="1"/>
    </location>
</feature>
<feature type="compositionally biased region" description="Polar residues" evidence="1">
    <location>
        <begin position="1"/>
        <end position="12"/>
    </location>
</feature>
<protein>
    <submittedName>
        <fullName evidence="2">11693_t:CDS:1</fullName>
    </submittedName>
</protein>
<dbReference type="EMBL" id="CAJVPZ010036739">
    <property type="protein sequence ID" value="CAG8752006.1"/>
    <property type="molecule type" value="Genomic_DNA"/>
</dbReference>
<evidence type="ECO:0000313" key="3">
    <source>
        <dbReference type="Proteomes" id="UP000789396"/>
    </source>
</evidence>
<reference evidence="2" key="1">
    <citation type="submission" date="2021-06" db="EMBL/GenBank/DDBJ databases">
        <authorList>
            <person name="Kallberg Y."/>
            <person name="Tangrot J."/>
            <person name="Rosling A."/>
        </authorList>
    </citation>
    <scope>NUCLEOTIDE SEQUENCE</scope>
    <source>
        <strain evidence="2">IN212</strain>
    </source>
</reference>
<name>A0A9N9IYR6_9GLOM</name>
<feature type="non-terminal residue" evidence="2">
    <location>
        <position position="225"/>
    </location>
</feature>
<dbReference type="AlphaFoldDB" id="A0A9N9IYR6"/>
<organism evidence="2 3">
    <name type="scientific">Racocetra fulgida</name>
    <dbReference type="NCBI Taxonomy" id="60492"/>
    <lineage>
        <taxon>Eukaryota</taxon>
        <taxon>Fungi</taxon>
        <taxon>Fungi incertae sedis</taxon>
        <taxon>Mucoromycota</taxon>
        <taxon>Glomeromycotina</taxon>
        <taxon>Glomeromycetes</taxon>
        <taxon>Diversisporales</taxon>
        <taxon>Gigasporaceae</taxon>
        <taxon>Racocetra</taxon>
    </lineage>
</organism>